<evidence type="ECO:0000313" key="2">
    <source>
        <dbReference type="EMBL" id="QIV82158.1"/>
    </source>
</evidence>
<evidence type="ECO:0000313" key="3">
    <source>
        <dbReference type="Proteomes" id="UP000501849"/>
    </source>
</evidence>
<protein>
    <submittedName>
        <fullName evidence="2">Anti-sigma factor antagonist</fullName>
    </submittedName>
</protein>
<dbReference type="EMBL" id="CP038799">
    <property type="protein sequence ID" value="QIV82158.1"/>
    <property type="molecule type" value="Genomic_DNA"/>
</dbReference>
<dbReference type="PROSITE" id="PS50801">
    <property type="entry name" value="STAS"/>
    <property type="match status" value="1"/>
</dbReference>
<reference evidence="2 3" key="1">
    <citation type="submission" date="2019-04" db="EMBL/GenBank/DDBJ databases">
        <title>Draft, Whole-Genome Sequence of the Anthracene-degrading Mycobacterium frederiksbergense LB501T, Isolated from a Polycyclic Aromatic Hydrocarbon (PAH)-Contaminated Soil.</title>
        <authorList>
            <person name="Augelletti F."/>
        </authorList>
    </citation>
    <scope>NUCLEOTIDE SEQUENCE [LARGE SCALE GENOMIC DNA]</scope>
    <source>
        <strain evidence="2 3">LB 501T</strain>
    </source>
</reference>
<dbReference type="CDD" id="cd07043">
    <property type="entry name" value="STAS_anti-anti-sigma_factors"/>
    <property type="match status" value="1"/>
</dbReference>
<name>A0A6H0S480_9MYCO</name>
<sequence>MTEMLTNGAQARPGSAGLEFTTEWRDIDLAVITVVGDIDAANTHELLDYTLSKVLLCRRMILDLSHVSFFASDGYWMLKTLDSRCVLADVEFNLVPGARVGRMLQICRQADQHVL</sequence>
<dbReference type="InterPro" id="IPR036513">
    <property type="entry name" value="STAS_dom_sf"/>
</dbReference>
<organism evidence="2 3">
    <name type="scientific">Mycolicibacterium frederiksbergense</name>
    <dbReference type="NCBI Taxonomy" id="117567"/>
    <lineage>
        <taxon>Bacteria</taxon>
        <taxon>Bacillati</taxon>
        <taxon>Actinomycetota</taxon>
        <taxon>Actinomycetes</taxon>
        <taxon>Mycobacteriales</taxon>
        <taxon>Mycobacteriaceae</taxon>
        <taxon>Mycolicibacterium</taxon>
    </lineage>
</organism>
<dbReference type="InterPro" id="IPR002645">
    <property type="entry name" value="STAS_dom"/>
</dbReference>
<dbReference type="Gene3D" id="3.30.750.24">
    <property type="entry name" value="STAS domain"/>
    <property type="match status" value="1"/>
</dbReference>
<dbReference type="KEGG" id="mfre:EXE63_15695"/>
<evidence type="ECO:0000259" key="1">
    <source>
        <dbReference type="PROSITE" id="PS50801"/>
    </source>
</evidence>
<keyword evidence="3" id="KW-1185">Reference proteome</keyword>
<accession>A0A6H0S480</accession>
<dbReference type="AlphaFoldDB" id="A0A6H0S480"/>
<dbReference type="Pfam" id="PF01740">
    <property type="entry name" value="STAS"/>
    <property type="match status" value="1"/>
</dbReference>
<dbReference type="RefSeq" id="WP_168142684.1">
    <property type="nucleotide sequence ID" value="NZ_CBCSDT010000001.1"/>
</dbReference>
<proteinExistence type="predicted"/>
<dbReference type="Proteomes" id="UP000501849">
    <property type="component" value="Chromosome"/>
</dbReference>
<dbReference type="SUPFAM" id="SSF52091">
    <property type="entry name" value="SpoIIaa-like"/>
    <property type="match status" value="1"/>
</dbReference>
<gene>
    <name evidence="2" type="ORF">EXE63_15695</name>
</gene>
<feature type="domain" description="STAS" evidence="1">
    <location>
        <begin position="28"/>
        <end position="81"/>
    </location>
</feature>